<feature type="compositionally biased region" description="Pro residues" evidence="1">
    <location>
        <begin position="676"/>
        <end position="692"/>
    </location>
</feature>
<keyword evidence="2" id="KW-1185">Reference proteome</keyword>
<accession>A0A1I8GTF7</accession>
<feature type="compositionally biased region" description="Basic residues" evidence="1">
    <location>
        <begin position="428"/>
        <end position="445"/>
    </location>
</feature>
<dbReference type="AlphaFoldDB" id="A0A1I8GTF7"/>
<feature type="compositionally biased region" description="Pro residues" evidence="1">
    <location>
        <begin position="388"/>
        <end position="404"/>
    </location>
</feature>
<organism evidence="2 3">
    <name type="scientific">Macrostomum lignano</name>
    <dbReference type="NCBI Taxonomy" id="282301"/>
    <lineage>
        <taxon>Eukaryota</taxon>
        <taxon>Metazoa</taxon>
        <taxon>Spiralia</taxon>
        <taxon>Lophotrochozoa</taxon>
        <taxon>Platyhelminthes</taxon>
        <taxon>Rhabditophora</taxon>
        <taxon>Macrostomorpha</taxon>
        <taxon>Macrostomida</taxon>
        <taxon>Macrostomidae</taxon>
        <taxon>Macrostomum</taxon>
    </lineage>
</organism>
<dbReference type="SUPFAM" id="SSF53850">
    <property type="entry name" value="Periplasmic binding protein-like II"/>
    <property type="match status" value="1"/>
</dbReference>
<sequence>PKFTQALENSETACLGDVSRLQYFAKLNCTKVYLAEVQFNAATVAFIYPEDAIYGEAINFYLKRLRESGQIQVLIDKYYAAPDDGSQCSGVSSSYSGAEPISLDTVTGCFIVTGCFYFLAISQQRQLRAFLTQSAHSTGASTTKRPTTATATLGGFESLFDDTESAEPDITILRTTSAPDSAMIRLAATLDDARLKMSLLKRQQLAEAEQLSRLSRRSDELRNYSRERFLDRIEVDDASRQPQPVQRSRPTLSRPASSKCAFSPYVTLPKPVDVGEAYCCEAASTPEELLNGRSRARAQLMSQLRLRQPVQPVKFRHDRTAQELAQEGCLPSRYLCEPYPWQPGYKYTPYPTPKLLAWTNDESERRLERQRLAEDFDQPETPLVAATPPTPPTSPPNQPMPPEPAARVAEPASLLAPPATQEQQQRPKSGRSAKPTRRGHQKHHKEQQLTPEQQALLLEQQLAEKAAARRRNFSVSTIGEEELAPVRQEQQRLLDVCQRLRDRQLAREAAAAAAAAEAAAVEAALKAAAEAANAPPEPPPPPPPPPTDKVSKGKKSRSSSASSDKKTKKKPAAGPGKQKKTAQTRSPRSASSGGSDKTAASGAKKQQKSSSSGGTPSRSGSVSGDSAKNADDSKKKKPQSSKPAKKASPRAKSPKGGKKQPAGKKGKATAEQKQPAAPPQPEATPEEPPGPDPIDLLADEIEAAEVFHRTKSPGELPDFPCPSSEGKSRQQLTKIWWQRQGMSTGGVSVIT</sequence>
<evidence type="ECO:0000313" key="3">
    <source>
        <dbReference type="WBParaSite" id="maker-uti_cns_0002947-snap-gene-0.6-mRNA-1"/>
    </source>
</evidence>
<evidence type="ECO:0000256" key="1">
    <source>
        <dbReference type="SAM" id="MobiDB-lite"/>
    </source>
</evidence>
<reference evidence="3" key="1">
    <citation type="submission" date="2016-11" db="UniProtKB">
        <authorList>
            <consortium name="WormBaseParasite"/>
        </authorList>
    </citation>
    <scope>IDENTIFICATION</scope>
</reference>
<feature type="compositionally biased region" description="Pro residues" evidence="1">
    <location>
        <begin position="535"/>
        <end position="547"/>
    </location>
</feature>
<feature type="region of interest" description="Disordered" evidence="1">
    <location>
        <begin position="373"/>
        <end position="454"/>
    </location>
</feature>
<feature type="compositionally biased region" description="Low complexity" evidence="1">
    <location>
        <begin position="507"/>
        <end position="534"/>
    </location>
</feature>
<feature type="compositionally biased region" description="Low complexity" evidence="1">
    <location>
        <begin position="597"/>
        <end position="627"/>
    </location>
</feature>
<dbReference type="Proteomes" id="UP000095280">
    <property type="component" value="Unplaced"/>
</dbReference>
<feature type="compositionally biased region" description="Basic residues" evidence="1">
    <location>
        <begin position="566"/>
        <end position="582"/>
    </location>
</feature>
<evidence type="ECO:0000313" key="2">
    <source>
        <dbReference type="Proteomes" id="UP000095280"/>
    </source>
</evidence>
<proteinExistence type="predicted"/>
<dbReference type="WBParaSite" id="maker-uti_cns_0002947-snap-gene-0.6-mRNA-1">
    <property type="protein sequence ID" value="maker-uti_cns_0002947-snap-gene-0.6-mRNA-1"/>
    <property type="gene ID" value="maker-uti_cns_0002947-snap-gene-0.6"/>
</dbReference>
<feature type="region of interest" description="Disordered" evidence="1">
    <location>
        <begin position="235"/>
        <end position="258"/>
    </location>
</feature>
<feature type="region of interest" description="Disordered" evidence="1">
    <location>
        <begin position="711"/>
        <end position="737"/>
    </location>
</feature>
<feature type="compositionally biased region" description="Basic residues" evidence="1">
    <location>
        <begin position="635"/>
        <end position="667"/>
    </location>
</feature>
<protein>
    <submittedName>
        <fullName evidence="3">PBPb domain-containing protein</fullName>
    </submittedName>
</protein>
<feature type="compositionally biased region" description="Polar residues" evidence="1">
    <location>
        <begin position="240"/>
        <end position="256"/>
    </location>
</feature>
<name>A0A1I8GTF7_9PLAT</name>
<feature type="region of interest" description="Disordered" evidence="1">
    <location>
        <begin position="505"/>
        <end position="697"/>
    </location>
</feature>
<feature type="compositionally biased region" description="Polar residues" evidence="1">
    <location>
        <begin position="583"/>
        <end position="595"/>
    </location>
</feature>